<reference evidence="6" key="1">
    <citation type="submission" date="2019-11" db="EMBL/GenBank/DDBJ databases">
        <authorList>
            <person name="Kojima H."/>
        </authorList>
    </citation>
    <scope>NUCLEOTIDE SEQUENCE</scope>
    <source>
        <strain evidence="6">H1576</strain>
    </source>
</reference>
<dbReference type="Gene3D" id="3.30.70.270">
    <property type="match status" value="1"/>
</dbReference>
<dbReference type="InterPro" id="IPR029150">
    <property type="entry name" value="dCache_3"/>
</dbReference>
<keyword evidence="3" id="KW-0472">Membrane</keyword>
<dbReference type="PROSITE" id="PS50883">
    <property type="entry name" value="EAL"/>
    <property type="match status" value="1"/>
</dbReference>
<feature type="transmembrane region" description="Helical" evidence="3">
    <location>
        <begin position="6"/>
        <end position="24"/>
    </location>
</feature>
<dbReference type="InterPro" id="IPR052155">
    <property type="entry name" value="Biofilm_reg_signaling"/>
</dbReference>
<comment type="catalytic activity">
    <reaction evidence="1">
        <text>3',3'-c-di-GMP + H2O = 5'-phosphoguanylyl(3'-&gt;5')guanosine + H(+)</text>
        <dbReference type="Rhea" id="RHEA:24902"/>
        <dbReference type="ChEBI" id="CHEBI:15377"/>
        <dbReference type="ChEBI" id="CHEBI:15378"/>
        <dbReference type="ChEBI" id="CHEBI:58754"/>
        <dbReference type="ChEBI" id="CHEBI:58805"/>
        <dbReference type="EC" id="3.1.4.52"/>
    </reaction>
    <physiologicalReaction direction="left-to-right" evidence="1">
        <dbReference type="Rhea" id="RHEA:24903"/>
    </physiologicalReaction>
</comment>
<dbReference type="Pfam" id="PF14827">
    <property type="entry name" value="dCache_3"/>
    <property type="match status" value="1"/>
</dbReference>
<dbReference type="SUPFAM" id="SSF141868">
    <property type="entry name" value="EAL domain-like"/>
    <property type="match status" value="1"/>
</dbReference>
<dbReference type="SUPFAM" id="SSF103190">
    <property type="entry name" value="Sensory domain-like"/>
    <property type="match status" value="1"/>
</dbReference>
<dbReference type="Pfam" id="PF00990">
    <property type="entry name" value="GGDEF"/>
    <property type="match status" value="1"/>
</dbReference>
<evidence type="ECO:0000313" key="7">
    <source>
        <dbReference type="Proteomes" id="UP000671852"/>
    </source>
</evidence>
<dbReference type="SMART" id="SM00267">
    <property type="entry name" value="GGDEF"/>
    <property type="match status" value="1"/>
</dbReference>
<dbReference type="InterPro" id="IPR029787">
    <property type="entry name" value="Nucleotide_cyclase"/>
</dbReference>
<keyword evidence="7" id="KW-1185">Reference proteome</keyword>
<dbReference type="AlphaFoldDB" id="A0A975GD73"/>
<dbReference type="EMBL" id="CP046072">
    <property type="protein sequence ID" value="QSZ42053.1"/>
    <property type="molecule type" value="Genomic_DNA"/>
</dbReference>
<protein>
    <submittedName>
        <fullName evidence="6">EAL domain-containing protein</fullName>
    </submittedName>
</protein>
<feature type="domain" description="GGDEF" evidence="5">
    <location>
        <begin position="369"/>
        <end position="501"/>
    </location>
</feature>
<dbReference type="PROSITE" id="PS50887">
    <property type="entry name" value="GGDEF"/>
    <property type="match status" value="1"/>
</dbReference>
<dbReference type="RefSeq" id="WP_207560869.1">
    <property type="nucleotide sequence ID" value="NZ_CP046072.1"/>
</dbReference>
<proteinExistence type="predicted"/>
<dbReference type="InterPro" id="IPR029151">
    <property type="entry name" value="Sensor-like_sf"/>
</dbReference>
<evidence type="ECO:0000256" key="1">
    <source>
        <dbReference type="ARBA" id="ARBA00051114"/>
    </source>
</evidence>
<dbReference type="SMART" id="SM00052">
    <property type="entry name" value="EAL"/>
    <property type="match status" value="1"/>
</dbReference>
<keyword evidence="3" id="KW-0812">Transmembrane</keyword>
<dbReference type="CDD" id="cd01949">
    <property type="entry name" value="GGDEF"/>
    <property type="match status" value="1"/>
</dbReference>
<sequence length="764" mass="87674">MNFKLVYSSVILAFLYLATSYIYVHQLYSSLTNQKFKEISHEMKTNVETLIHEKQEAITLVSLALATSENIQHVLLKKHENNFDYSSLSLKLKQETSLKSIWFQILDAKGNSFYRSWTDKTGDSLLDARIDVAQMIKNPHVISGISAGKFDITFKSMVPIYDNNNFLGVIETIAKFDSVATKMKKRDVETLIIVNDKYKDQLTEVEKKRFVENYYIANQEPNKELLGMLKSARVKDYINIEGLIVDKEKNIILTVYELKDMNNEVMAHLLMSKKLSNIDMRQIELSVEKIITVLAIVFVILVLLVYYFYTRNYKKFIQKQNEKLEESVNVKTKELQRLANYDALTGLPNRLLFLDRLKQHLKHATRDEESVSILFLDLDRFKEVNDTYGHNMGDALLKHVAVRLIDSVRDEDTISRLGGDEFTIILHNTDNEDMIKVANKIQRKMQEKFVIDGIELSTTFSIGISVFPKDGITSELLIRNADTAMYKAKEAGKNGYQFYNSQMTELAFARIELEKSISDALKLKQFKPYFQVKVDAQDKSVVGFEALIRWIHPTKGIIPPDDFIPFAEEIGIIVDINKFMMQESMIIFKRFKAKGLKCGMLSVNVSSEQLGDYSYVEDVEECLKNTGFDAKDLDIEILEGQNIENKNRVAEILRSLKGLGTTMSIDDFGTGYSSLTYLKKLPIDNLKIDRSFVRDIPKNKDDMSLVQTIIALARSLHLKVIAEGVETKEQAEFLKKSGCNVLQGYYFSRPIPEHECEIYLKAKS</sequence>
<dbReference type="InterPro" id="IPR043128">
    <property type="entry name" value="Rev_trsase/Diguanyl_cyclase"/>
</dbReference>
<reference evidence="6" key="2">
    <citation type="submission" date="2021-04" db="EMBL/GenBank/DDBJ databases">
        <title>Isolation and characterization of a novel species of the genus Sulfurimonas.</title>
        <authorList>
            <person name="Fukui M."/>
        </authorList>
    </citation>
    <scope>NUCLEOTIDE SEQUENCE</scope>
    <source>
        <strain evidence="6">H1576</strain>
    </source>
</reference>
<name>A0A975GD73_9BACT</name>
<dbReference type="InterPro" id="IPR035919">
    <property type="entry name" value="EAL_sf"/>
</dbReference>
<accession>A0A975GD73</accession>
<feature type="transmembrane region" description="Helical" evidence="3">
    <location>
        <begin position="290"/>
        <end position="309"/>
    </location>
</feature>
<evidence type="ECO:0000256" key="2">
    <source>
        <dbReference type="SAM" id="Coils"/>
    </source>
</evidence>
<keyword evidence="2" id="KW-0175">Coiled coil</keyword>
<keyword evidence="3" id="KW-1133">Transmembrane helix</keyword>
<dbReference type="Gene3D" id="3.20.20.450">
    <property type="entry name" value="EAL domain"/>
    <property type="match status" value="1"/>
</dbReference>
<dbReference type="InterPro" id="IPR000160">
    <property type="entry name" value="GGDEF_dom"/>
</dbReference>
<dbReference type="GO" id="GO:0071111">
    <property type="term" value="F:cyclic-guanylate-specific phosphodiesterase activity"/>
    <property type="evidence" value="ECO:0007669"/>
    <property type="project" value="UniProtKB-EC"/>
</dbReference>
<evidence type="ECO:0000313" key="6">
    <source>
        <dbReference type="EMBL" id="QSZ42053.1"/>
    </source>
</evidence>
<dbReference type="NCBIfam" id="TIGR00254">
    <property type="entry name" value="GGDEF"/>
    <property type="match status" value="1"/>
</dbReference>
<dbReference type="PANTHER" id="PTHR44757">
    <property type="entry name" value="DIGUANYLATE CYCLASE DGCP"/>
    <property type="match status" value="1"/>
</dbReference>
<dbReference type="FunFam" id="3.30.70.270:FF:000001">
    <property type="entry name" value="Diguanylate cyclase domain protein"/>
    <property type="match status" value="1"/>
</dbReference>
<dbReference type="Pfam" id="PF00563">
    <property type="entry name" value="EAL"/>
    <property type="match status" value="1"/>
</dbReference>
<dbReference type="PANTHER" id="PTHR44757:SF2">
    <property type="entry name" value="BIOFILM ARCHITECTURE MAINTENANCE PROTEIN MBAA"/>
    <property type="match status" value="1"/>
</dbReference>
<dbReference type="KEGG" id="saqt:GJV85_07995"/>
<dbReference type="FunFam" id="3.20.20.450:FF:000001">
    <property type="entry name" value="Cyclic di-GMP phosphodiesterase yahA"/>
    <property type="match status" value="1"/>
</dbReference>
<dbReference type="SUPFAM" id="SSF55073">
    <property type="entry name" value="Nucleotide cyclase"/>
    <property type="match status" value="1"/>
</dbReference>
<gene>
    <name evidence="6" type="ORF">GJV85_07995</name>
</gene>
<feature type="domain" description="EAL" evidence="4">
    <location>
        <begin position="510"/>
        <end position="764"/>
    </location>
</feature>
<dbReference type="GO" id="GO:0071732">
    <property type="term" value="P:cellular response to nitric oxide"/>
    <property type="evidence" value="ECO:0007669"/>
    <property type="project" value="UniProtKB-ARBA"/>
</dbReference>
<evidence type="ECO:0000259" key="4">
    <source>
        <dbReference type="PROSITE" id="PS50883"/>
    </source>
</evidence>
<dbReference type="CDD" id="cd01948">
    <property type="entry name" value="EAL"/>
    <property type="match status" value="1"/>
</dbReference>
<dbReference type="Proteomes" id="UP000671852">
    <property type="component" value="Chromosome"/>
</dbReference>
<dbReference type="InterPro" id="IPR001633">
    <property type="entry name" value="EAL_dom"/>
</dbReference>
<organism evidence="6 7">
    <name type="scientific">Sulfurimonas aquatica</name>
    <dbReference type="NCBI Taxonomy" id="2672570"/>
    <lineage>
        <taxon>Bacteria</taxon>
        <taxon>Pseudomonadati</taxon>
        <taxon>Campylobacterota</taxon>
        <taxon>Epsilonproteobacteria</taxon>
        <taxon>Campylobacterales</taxon>
        <taxon>Sulfurimonadaceae</taxon>
        <taxon>Sulfurimonas</taxon>
    </lineage>
</organism>
<feature type="coiled-coil region" evidence="2">
    <location>
        <begin position="314"/>
        <end position="341"/>
    </location>
</feature>
<evidence type="ECO:0000256" key="3">
    <source>
        <dbReference type="SAM" id="Phobius"/>
    </source>
</evidence>
<evidence type="ECO:0000259" key="5">
    <source>
        <dbReference type="PROSITE" id="PS50887"/>
    </source>
</evidence>